<feature type="compositionally biased region" description="Basic and acidic residues" evidence="1">
    <location>
        <begin position="177"/>
        <end position="191"/>
    </location>
</feature>
<dbReference type="InterPro" id="IPR051964">
    <property type="entry name" value="Chaperone_stress_response"/>
</dbReference>
<accession>A0A6A6W795</accession>
<dbReference type="PANTHER" id="PTHR44029">
    <property type="entry name" value="DNAJ HOMOLOG SUBFAMILY C MEMBER 21"/>
    <property type="match status" value="1"/>
</dbReference>
<dbReference type="PRINTS" id="PR00625">
    <property type="entry name" value="JDOMAIN"/>
</dbReference>
<organism evidence="3 4">
    <name type="scientific">Pseudovirgaria hyperparasitica</name>
    <dbReference type="NCBI Taxonomy" id="470096"/>
    <lineage>
        <taxon>Eukaryota</taxon>
        <taxon>Fungi</taxon>
        <taxon>Dikarya</taxon>
        <taxon>Ascomycota</taxon>
        <taxon>Pezizomycotina</taxon>
        <taxon>Dothideomycetes</taxon>
        <taxon>Dothideomycetes incertae sedis</taxon>
        <taxon>Acrospermales</taxon>
        <taxon>Acrospermaceae</taxon>
        <taxon>Pseudovirgaria</taxon>
    </lineage>
</organism>
<feature type="compositionally biased region" description="Polar residues" evidence="1">
    <location>
        <begin position="309"/>
        <end position="324"/>
    </location>
</feature>
<feature type="compositionally biased region" description="Low complexity" evidence="1">
    <location>
        <begin position="707"/>
        <end position="722"/>
    </location>
</feature>
<dbReference type="PROSITE" id="PS50076">
    <property type="entry name" value="DNAJ_2"/>
    <property type="match status" value="1"/>
</dbReference>
<proteinExistence type="predicted"/>
<dbReference type="AlphaFoldDB" id="A0A6A6W795"/>
<feature type="compositionally biased region" description="Polar residues" evidence="1">
    <location>
        <begin position="120"/>
        <end position="133"/>
    </location>
</feature>
<dbReference type="Proteomes" id="UP000799437">
    <property type="component" value="Unassembled WGS sequence"/>
</dbReference>
<sequence length="973" mass="105362">MSQIDPTRNYYADLEVPQNAGTEDIRKSFRKLALAYHPDRNPGKEHEVVPKFQAIQAASEILLDPQQRAKYDADRRKQGRTYGGGPSTASWAGAKPAPPARNPYRDAPSNFPPPPRRTGPSATRQRSDYTPRTGTKFGAADFAKFGKATNAQRPDTEDAERRANNFSAWQKMHHKAKAEQTQEARRREESNRPFGTPPSVPPRATPAYSHVPPKPNLGRSNTARTTRKAGFDPARPGADEPQATGTSGYYNTARHDNPPPQVYTDVPPQSPNTTSAYSSPGSDAPYSDGRGHIRPPYAQRSAFSPLGRSASTRASPNRPVSSEQAYFAGQGGARPARSASPVNRKPVPARDGGMETPSRQQARAGNATRPFAFDQYASSEDEQSPPATTSGATLHSQQRPHPQADTSNINGRAASNSRQPGSMYDNSLKHSTFKVNFNLPGSKKPDQPEAAGAKRAAMPAEKTTRDHHQNGWKAFLESSISAKPTYKPGKPAHWLYPLSVAPPSSSSKKSSASLHSVTSPFAFDDHFSMASIIKANMTSPRFTMPITDETFTTKAPEFKSRSSESINTKFSPDGWKGKFQGAPDYFAPPPDSSNGRPKTSPTRASGQSVDTPPVKFSPSQWQSTFKDPSWAYPQPDVSPSRPQVPSRPMKASKLRSGKVPKAATVNDAAEEPELQQNGSADSLESSGDGSAMDIDEDIPPVNGSNLSHTSHASHASRTSHTSNGSKSPRKVSVTPDKPEWRGDIHGNMNPPPPPPPPPTSTSNPEARASHRSAFSMGSFSHVAPFGTASAGAGPHGAAGGLNHVSDLRADLPFESAPAPVPPHRVFTRKDEIMVPGPPRTPPEPQRISKASWTEYIKQLSSYMSRWTEYDAAMVSHFASRQAEVDTICRAFADPHNNSNMTGLRDAGRFAWLGAVGDTAQGGFGSYLQGLKDDEAVREHWAVACDKHRACMQRCLGLRERVLREAEAGRLPDV</sequence>
<dbReference type="SMART" id="SM00271">
    <property type="entry name" value="DnaJ"/>
    <property type="match status" value="1"/>
</dbReference>
<dbReference type="SUPFAM" id="SSF46565">
    <property type="entry name" value="Chaperone J-domain"/>
    <property type="match status" value="1"/>
</dbReference>
<feature type="compositionally biased region" description="Polar residues" evidence="1">
    <location>
        <begin position="617"/>
        <end position="626"/>
    </location>
</feature>
<dbReference type="Gene3D" id="1.10.287.110">
    <property type="entry name" value="DnaJ domain"/>
    <property type="match status" value="1"/>
</dbReference>
<feature type="compositionally biased region" description="Low complexity" evidence="1">
    <location>
        <begin position="633"/>
        <end position="648"/>
    </location>
</feature>
<feature type="compositionally biased region" description="Polar residues" evidence="1">
    <location>
        <begin position="385"/>
        <end position="420"/>
    </location>
</feature>
<dbReference type="OrthoDB" id="10250354at2759"/>
<dbReference type="PANTHER" id="PTHR44029:SF1">
    <property type="entry name" value="DNAJ HOMOLOG SUBFAMILY C MEMBER 21"/>
    <property type="match status" value="1"/>
</dbReference>
<feature type="domain" description="J" evidence="2">
    <location>
        <begin position="9"/>
        <end position="75"/>
    </location>
</feature>
<gene>
    <name evidence="3" type="ORF">EJ05DRAFT_352945</name>
</gene>
<feature type="compositionally biased region" description="Basic and acidic residues" evidence="1">
    <location>
        <begin position="67"/>
        <end position="76"/>
    </location>
</feature>
<reference evidence="3" key="1">
    <citation type="journal article" date="2020" name="Stud. Mycol.">
        <title>101 Dothideomycetes genomes: a test case for predicting lifestyles and emergence of pathogens.</title>
        <authorList>
            <person name="Haridas S."/>
            <person name="Albert R."/>
            <person name="Binder M."/>
            <person name="Bloem J."/>
            <person name="Labutti K."/>
            <person name="Salamov A."/>
            <person name="Andreopoulos B."/>
            <person name="Baker S."/>
            <person name="Barry K."/>
            <person name="Bills G."/>
            <person name="Bluhm B."/>
            <person name="Cannon C."/>
            <person name="Castanera R."/>
            <person name="Culley D."/>
            <person name="Daum C."/>
            <person name="Ezra D."/>
            <person name="Gonzalez J."/>
            <person name="Henrissat B."/>
            <person name="Kuo A."/>
            <person name="Liang C."/>
            <person name="Lipzen A."/>
            <person name="Lutzoni F."/>
            <person name="Magnuson J."/>
            <person name="Mondo S."/>
            <person name="Nolan M."/>
            <person name="Ohm R."/>
            <person name="Pangilinan J."/>
            <person name="Park H.-J."/>
            <person name="Ramirez L."/>
            <person name="Alfaro M."/>
            <person name="Sun H."/>
            <person name="Tritt A."/>
            <person name="Yoshinaga Y."/>
            <person name="Zwiers L.-H."/>
            <person name="Turgeon B."/>
            <person name="Goodwin S."/>
            <person name="Spatafora J."/>
            <person name="Crous P."/>
            <person name="Grigoriev I."/>
        </authorList>
    </citation>
    <scope>NUCLEOTIDE SEQUENCE</scope>
    <source>
        <strain evidence="3">CBS 121739</strain>
    </source>
</reference>
<feature type="compositionally biased region" description="Polar residues" evidence="1">
    <location>
        <begin position="674"/>
        <end position="688"/>
    </location>
</feature>
<dbReference type="GO" id="GO:0005737">
    <property type="term" value="C:cytoplasm"/>
    <property type="evidence" value="ECO:0007669"/>
    <property type="project" value="TreeGrafter"/>
</dbReference>
<dbReference type="RefSeq" id="XP_033600954.1">
    <property type="nucleotide sequence ID" value="XM_033741023.1"/>
</dbReference>
<dbReference type="InterPro" id="IPR001623">
    <property type="entry name" value="DnaJ_domain"/>
</dbReference>
<dbReference type="GeneID" id="54482077"/>
<dbReference type="CDD" id="cd06257">
    <property type="entry name" value="DnaJ"/>
    <property type="match status" value="1"/>
</dbReference>
<dbReference type="EMBL" id="ML996571">
    <property type="protein sequence ID" value="KAF2758503.1"/>
    <property type="molecule type" value="Genomic_DNA"/>
</dbReference>
<dbReference type="InterPro" id="IPR036869">
    <property type="entry name" value="J_dom_sf"/>
</dbReference>
<evidence type="ECO:0000313" key="3">
    <source>
        <dbReference type="EMBL" id="KAF2758503.1"/>
    </source>
</evidence>
<evidence type="ECO:0000259" key="2">
    <source>
        <dbReference type="PROSITE" id="PS50076"/>
    </source>
</evidence>
<protein>
    <recommendedName>
        <fullName evidence="2">J domain-containing protein</fullName>
    </recommendedName>
</protein>
<dbReference type="Pfam" id="PF00226">
    <property type="entry name" value="DnaJ"/>
    <property type="match status" value="1"/>
</dbReference>
<feature type="compositionally biased region" description="Low complexity" evidence="1">
    <location>
        <begin position="134"/>
        <end position="149"/>
    </location>
</feature>
<feature type="region of interest" description="Disordered" evidence="1">
    <location>
        <begin position="60"/>
        <end position="468"/>
    </location>
</feature>
<feature type="compositionally biased region" description="Pro residues" evidence="1">
    <location>
        <begin position="749"/>
        <end position="759"/>
    </location>
</feature>
<keyword evidence="4" id="KW-1185">Reference proteome</keyword>
<feature type="compositionally biased region" description="Polar residues" evidence="1">
    <location>
        <begin position="592"/>
        <end position="610"/>
    </location>
</feature>
<feature type="region of interest" description="Disordered" evidence="1">
    <location>
        <begin position="553"/>
        <end position="770"/>
    </location>
</feature>
<feature type="compositionally biased region" description="Pro residues" evidence="1">
    <location>
        <begin position="195"/>
        <end position="204"/>
    </location>
</feature>
<evidence type="ECO:0000256" key="1">
    <source>
        <dbReference type="SAM" id="MobiDB-lite"/>
    </source>
</evidence>
<feature type="compositionally biased region" description="Polar residues" evidence="1">
    <location>
        <begin position="271"/>
        <end position="281"/>
    </location>
</feature>
<feature type="compositionally biased region" description="Basic and acidic residues" evidence="1">
    <location>
        <begin position="154"/>
        <end position="163"/>
    </location>
</feature>
<evidence type="ECO:0000313" key="4">
    <source>
        <dbReference type="Proteomes" id="UP000799437"/>
    </source>
</evidence>
<name>A0A6A6W795_9PEZI</name>